<keyword evidence="1" id="KW-0472">Membrane</keyword>
<evidence type="ECO:0000313" key="3">
    <source>
        <dbReference type="Proteomes" id="UP000274199"/>
    </source>
</evidence>
<evidence type="ECO:0000313" key="2">
    <source>
        <dbReference type="EMBL" id="AYP68311.1"/>
    </source>
</evidence>
<gene>
    <name evidence="2" type="ORF">vBBcoS136_00197</name>
</gene>
<proteinExistence type="predicted"/>
<keyword evidence="1" id="KW-1133">Transmembrane helix</keyword>
<organism evidence="2 3">
    <name type="scientific">Bacillus phage vB_BcoS-136</name>
    <dbReference type="NCBI Taxonomy" id="2419619"/>
    <lineage>
        <taxon>Viruses</taxon>
        <taxon>Duplodnaviria</taxon>
        <taxon>Heunggongvirae</taxon>
        <taxon>Uroviricota</taxon>
        <taxon>Caudoviricetes</taxon>
        <taxon>Heleneionescovirinae</taxon>
        <taxon>Kenyattavirus</taxon>
        <taxon>Kenyattavirus kv136</taxon>
    </lineage>
</organism>
<sequence length="92" mass="10117">MLNMTTAIMVNNMITYQIGISFVGWFVVALMIVGFGFVKACEGFVNNPDTDDDVRMGAEAIIQDYNSRNIGGRIALIFSLALKMLIGGNNYE</sequence>
<keyword evidence="1" id="KW-0812">Transmembrane</keyword>
<feature type="transmembrane region" description="Helical" evidence="1">
    <location>
        <begin position="14"/>
        <end position="38"/>
    </location>
</feature>
<name>A0A3G3BW68_9CAUD</name>
<accession>A0A3G3BW68</accession>
<keyword evidence="3" id="KW-1185">Reference proteome</keyword>
<evidence type="ECO:0000256" key="1">
    <source>
        <dbReference type="SAM" id="Phobius"/>
    </source>
</evidence>
<reference evidence="2 3" key="1">
    <citation type="submission" date="2018-09" db="EMBL/GenBank/DDBJ databases">
        <title>Comparative Genomic Analysis of Eight Novel Haloalkaliphilic Bacteriophages from Lake Elmenteita, Kenya.</title>
        <authorList>
            <person name="Akhwale J.K."/>
        </authorList>
    </citation>
    <scope>NUCLEOTIDE SEQUENCE [LARGE SCALE GENOMIC DNA]</scope>
</reference>
<dbReference type="Proteomes" id="UP000274199">
    <property type="component" value="Segment"/>
</dbReference>
<dbReference type="EMBL" id="MH884508">
    <property type="protein sequence ID" value="AYP68311.1"/>
    <property type="molecule type" value="Genomic_DNA"/>
</dbReference>
<protein>
    <submittedName>
        <fullName evidence="2">Uncharacterized protein</fullName>
    </submittedName>
</protein>